<gene>
    <name evidence="5" type="ORF">FSP39_011432</name>
</gene>
<dbReference type="InterPro" id="IPR000436">
    <property type="entry name" value="Sushi_SCR_CCP_dom"/>
</dbReference>
<evidence type="ECO:0000256" key="1">
    <source>
        <dbReference type="ARBA" id="ARBA00023157"/>
    </source>
</evidence>
<feature type="domain" description="Sushi" evidence="4">
    <location>
        <begin position="4"/>
        <end position="57"/>
    </location>
</feature>
<dbReference type="SUPFAM" id="SSF57535">
    <property type="entry name" value="Complement control module/SCR domain"/>
    <property type="match status" value="1"/>
</dbReference>
<keyword evidence="3" id="KW-0472">Membrane</keyword>
<name>A0AA89C672_PINIB</name>
<evidence type="ECO:0000256" key="2">
    <source>
        <dbReference type="SAM" id="MobiDB-lite"/>
    </source>
</evidence>
<protein>
    <recommendedName>
        <fullName evidence="4">Sushi domain-containing protein</fullName>
    </recommendedName>
</protein>
<dbReference type="SMART" id="SM00032">
    <property type="entry name" value="CCP"/>
    <property type="match status" value="1"/>
</dbReference>
<keyword evidence="6" id="KW-1185">Reference proteome</keyword>
<proteinExistence type="predicted"/>
<dbReference type="EMBL" id="VSWD01000005">
    <property type="protein sequence ID" value="KAK3102449.1"/>
    <property type="molecule type" value="Genomic_DNA"/>
</dbReference>
<evidence type="ECO:0000313" key="6">
    <source>
        <dbReference type="Proteomes" id="UP001186944"/>
    </source>
</evidence>
<keyword evidence="3" id="KW-1133">Transmembrane helix</keyword>
<evidence type="ECO:0000256" key="3">
    <source>
        <dbReference type="SAM" id="Phobius"/>
    </source>
</evidence>
<dbReference type="InterPro" id="IPR035976">
    <property type="entry name" value="Sushi/SCR/CCP_sf"/>
</dbReference>
<accession>A0AA89C672</accession>
<comment type="caution">
    <text evidence="5">The sequence shown here is derived from an EMBL/GenBank/DDBJ whole genome shotgun (WGS) entry which is preliminary data.</text>
</comment>
<feature type="region of interest" description="Disordered" evidence="2">
    <location>
        <begin position="178"/>
        <end position="199"/>
    </location>
</feature>
<dbReference type="AlphaFoldDB" id="A0AA89C672"/>
<feature type="transmembrane region" description="Helical" evidence="3">
    <location>
        <begin position="65"/>
        <end position="90"/>
    </location>
</feature>
<evidence type="ECO:0000259" key="4">
    <source>
        <dbReference type="SMART" id="SM00032"/>
    </source>
</evidence>
<dbReference type="Proteomes" id="UP001186944">
    <property type="component" value="Unassembled WGS sequence"/>
</dbReference>
<keyword evidence="3" id="KW-0812">Transmembrane</keyword>
<organism evidence="5 6">
    <name type="scientific">Pinctada imbricata</name>
    <name type="common">Atlantic pearl-oyster</name>
    <name type="synonym">Pinctada martensii</name>
    <dbReference type="NCBI Taxonomy" id="66713"/>
    <lineage>
        <taxon>Eukaryota</taxon>
        <taxon>Metazoa</taxon>
        <taxon>Spiralia</taxon>
        <taxon>Lophotrochozoa</taxon>
        <taxon>Mollusca</taxon>
        <taxon>Bivalvia</taxon>
        <taxon>Autobranchia</taxon>
        <taxon>Pteriomorphia</taxon>
        <taxon>Pterioida</taxon>
        <taxon>Pterioidea</taxon>
        <taxon>Pteriidae</taxon>
        <taxon>Pinctada</taxon>
    </lineage>
</organism>
<evidence type="ECO:0000313" key="5">
    <source>
        <dbReference type="EMBL" id="KAK3102449.1"/>
    </source>
</evidence>
<reference evidence="5" key="1">
    <citation type="submission" date="2019-08" db="EMBL/GenBank/DDBJ databases">
        <title>The improved chromosome-level genome for the pearl oyster Pinctada fucata martensii using PacBio sequencing and Hi-C.</title>
        <authorList>
            <person name="Zheng Z."/>
        </authorList>
    </citation>
    <scope>NUCLEOTIDE SEQUENCE</scope>
    <source>
        <strain evidence="5">ZZ-2019</strain>
        <tissue evidence="5">Adductor muscle</tissue>
    </source>
</reference>
<dbReference type="CDD" id="cd00033">
    <property type="entry name" value="CCP"/>
    <property type="match status" value="1"/>
</dbReference>
<sequence>MTDCTQPPIVSNGYPVNFVSSVKSGGAVTVSCNSGYVLKGGAQFTCGGPAYYGNASCVHWYEEDVWFWALIALLCLLVIASIICLSVYCYRRCCRRGSRVRPFRDEEDSVGQGACGGCCDYGGSCDVCGCIDYYGCCSLYGCFGYRGFCACCCECCRCCREPDEEHVHNNRSLKVSKNRRGKLSRKTSMKARRRKQKLWQRWRSNRPQHPLDDEVLEKVRKQAKVVAIWMPHKNPVRSYNTSTK</sequence>
<keyword evidence="1" id="KW-1015">Disulfide bond</keyword>